<dbReference type="OrthoDB" id="3896938at2"/>
<evidence type="ECO:0000313" key="2">
    <source>
        <dbReference type="EMBL" id="NSL86846.1"/>
    </source>
</evidence>
<dbReference type="Proteomes" id="UP000281028">
    <property type="component" value="Unassembled WGS sequence"/>
</dbReference>
<feature type="domain" description="Methyltransferase type 11" evidence="1">
    <location>
        <begin position="57"/>
        <end position="103"/>
    </location>
</feature>
<dbReference type="GO" id="GO:0032259">
    <property type="term" value="P:methylation"/>
    <property type="evidence" value="ECO:0007669"/>
    <property type="project" value="UniProtKB-KW"/>
</dbReference>
<evidence type="ECO:0000313" key="3">
    <source>
        <dbReference type="Proteomes" id="UP000281028"/>
    </source>
</evidence>
<keyword evidence="2" id="KW-0489">Methyltransferase</keyword>
<dbReference type="RefSeq" id="WP_127042283.1">
    <property type="nucleotide sequence ID" value="NZ_JAABOK010000001.1"/>
</dbReference>
<dbReference type="GO" id="GO:0008757">
    <property type="term" value="F:S-adenosylmethionine-dependent methyltransferase activity"/>
    <property type="evidence" value="ECO:0007669"/>
    <property type="project" value="InterPro"/>
</dbReference>
<keyword evidence="2" id="KW-0808">Transferase</keyword>
<gene>
    <name evidence="2" type="ORF">ECE50_008395</name>
</gene>
<accession>A0A433WEA6</accession>
<sequence length="244" mass="28195">MKLSNPASRSDLHIKRKDKVLEVGGGDHPHPRANVVVDKYVDSNFHRGGNIRVLRHQEFLNADGEALPFEDKSFDYVICSHVLEHVDNPIKFMSEQMRVAPAGYLETPSVIGECLMPKASHRWVLLEIDDKIVMYEKEKIGFQAWQDLSYVFQHYLPENSIGYKIMQRTHADLTIVNYEWSEKVELLINPDSTYYSDYFTQPWDEAACNKFLTQRSLGKESVSSARAMLDIIRSVFRSRVLKRG</sequence>
<dbReference type="AlphaFoldDB" id="A0A433WEA6"/>
<protein>
    <submittedName>
        <fullName evidence="2">Class I SAM-dependent methyltransferase</fullName>
    </submittedName>
</protein>
<dbReference type="SUPFAM" id="SSF53335">
    <property type="entry name" value="S-adenosyl-L-methionine-dependent methyltransferases"/>
    <property type="match status" value="1"/>
</dbReference>
<dbReference type="InterPro" id="IPR013216">
    <property type="entry name" value="Methyltransf_11"/>
</dbReference>
<evidence type="ECO:0000259" key="1">
    <source>
        <dbReference type="Pfam" id="PF08241"/>
    </source>
</evidence>
<dbReference type="InterPro" id="IPR029063">
    <property type="entry name" value="SAM-dependent_MTases_sf"/>
</dbReference>
<comment type="caution">
    <text evidence="2">The sequence shown here is derived from an EMBL/GenBank/DDBJ whole genome shotgun (WGS) entry which is preliminary data.</text>
</comment>
<dbReference type="Pfam" id="PF08241">
    <property type="entry name" value="Methyltransf_11"/>
    <property type="match status" value="1"/>
</dbReference>
<keyword evidence="3" id="KW-1185">Reference proteome</keyword>
<dbReference type="Gene3D" id="3.40.50.150">
    <property type="entry name" value="Vaccinia Virus protein VP39"/>
    <property type="match status" value="1"/>
</dbReference>
<organism evidence="2 3">
    <name type="scientific">Chitinophaga solisilvae</name>
    <dbReference type="NCBI Taxonomy" id="1233460"/>
    <lineage>
        <taxon>Bacteria</taxon>
        <taxon>Pseudomonadati</taxon>
        <taxon>Bacteroidota</taxon>
        <taxon>Chitinophagia</taxon>
        <taxon>Chitinophagales</taxon>
        <taxon>Chitinophagaceae</taxon>
        <taxon>Chitinophaga</taxon>
    </lineage>
</organism>
<dbReference type="EMBL" id="RIAR02000001">
    <property type="protein sequence ID" value="NSL86846.1"/>
    <property type="molecule type" value="Genomic_DNA"/>
</dbReference>
<name>A0A433WEA6_9BACT</name>
<reference evidence="2" key="1">
    <citation type="submission" date="2020-05" db="EMBL/GenBank/DDBJ databases">
        <title>Chitinophaga laudate sp. nov., isolated from a tropical peat swamp.</title>
        <authorList>
            <person name="Goh C.B.S."/>
            <person name="Lee M.S."/>
            <person name="Parimannan S."/>
            <person name="Pasbakhsh P."/>
            <person name="Yule C.M."/>
            <person name="Rajandas H."/>
            <person name="Loke S."/>
            <person name="Croft L."/>
            <person name="Tan J.B.L."/>
        </authorList>
    </citation>
    <scope>NUCLEOTIDE SEQUENCE</scope>
    <source>
        <strain evidence="2">Mgbs1</strain>
    </source>
</reference>
<proteinExistence type="predicted"/>